<dbReference type="GO" id="GO:0006284">
    <property type="term" value="P:base-excision repair"/>
    <property type="evidence" value="ECO:0007669"/>
    <property type="project" value="InterPro"/>
</dbReference>
<keyword evidence="4" id="KW-0238">DNA-binding</keyword>
<keyword evidence="2" id="KW-0227">DNA damage</keyword>
<dbReference type="InterPro" id="IPR039134">
    <property type="entry name" value="SMUG1"/>
</dbReference>
<evidence type="ECO:0000256" key="3">
    <source>
        <dbReference type="ARBA" id="ARBA00022801"/>
    </source>
</evidence>
<dbReference type="GO" id="GO:0000703">
    <property type="term" value="F:oxidized pyrimidine nucleobase lesion DNA N-glycosylase activity"/>
    <property type="evidence" value="ECO:0007669"/>
    <property type="project" value="TreeGrafter"/>
</dbReference>
<protein>
    <submittedName>
        <fullName evidence="7">Single-strand selective monofunctional uracil-DNA glycosylase</fullName>
    </submittedName>
</protein>
<feature type="domain" description="Uracil-DNA glycosylase-like" evidence="6">
    <location>
        <begin position="43"/>
        <end position="231"/>
    </location>
</feature>
<dbReference type="GO" id="GO:0017065">
    <property type="term" value="F:single-strand selective uracil DNA N-glycosylase activity"/>
    <property type="evidence" value="ECO:0007669"/>
    <property type="project" value="InterPro"/>
</dbReference>
<dbReference type="PANTHER" id="PTHR13235:SF2">
    <property type="entry name" value="SINGLE-STRAND SELECTIVE MONOFUNCTIONAL URACIL DNA GLYCOSYLASE"/>
    <property type="match status" value="1"/>
</dbReference>
<sequence length="237" mass="25699">MTGLVNIADTLAADLAGLSFSTPVACVYNPLVYAREPHAAYLSRFGSPPKEVLIVGMNPGPWGMAQTGVPFGEIGVVAEWLGVTGTVTRPADEHPKKRVDGFACRRSEVSGRRLWGLVRERFGTPERFFARFFVANYCPLLFLTVDGGNITPDKLRRGEQEPLFAACDRALRRTVDLLRPRVVVGVGGFAEGRCREALAGLNVEVGRIIHPSPASPAANRDWAGAALRQLHGMGIDF</sequence>
<dbReference type="CDD" id="cd19374">
    <property type="entry name" value="UDG-F3_SMUG1-like"/>
    <property type="match status" value="1"/>
</dbReference>
<keyword evidence="3" id="KW-0378">Hydrolase</keyword>
<keyword evidence="5" id="KW-0234">DNA repair</keyword>
<gene>
    <name evidence="7" type="ORF">ENQ87_09035</name>
</gene>
<evidence type="ECO:0000256" key="1">
    <source>
        <dbReference type="ARBA" id="ARBA00007889"/>
    </source>
</evidence>
<reference evidence="7" key="1">
    <citation type="journal article" date="2020" name="mSystems">
        <title>Genome- and Community-Level Interaction Insights into Carbon Utilization and Element Cycling Functions of Hydrothermarchaeota in Hydrothermal Sediment.</title>
        <authorList>
            <person name="Zhou Z."/>
            <person name="Liu Y."/>
            <person name="Xu W."/>
            <person name="Pan J."/>
            <person name="Luo Z.H."/>
            <person name="Li M."/>
        </authorList>
    </citation>
    <scope>NUCLEOTIDE SEQUENCE [LARGE SCALE GENOMIC DNA]</scope>
    <source>
        <strain evidence="7">SpSt-349</strain>
    </source>
</reference>
<evidence type="ECO:0000256" key="5">
    <source>
        <dbReference type="ARBA" id="ARBA00023204"/>
    </source>
</evidence>
<dbReference type="SUPFAM" id="SSF52141">
    <property type="entry name" value="Uracil-DNA glycosylase-like"/>
    <property type="match status" value="1"/>
</dbReference>
<proteinExistence type="inferred from homology"/>
<name>A0A831XLZ5_GEOME</name>
<comment type="similarity">
    <text evidence="1">Belongs to the uracil-DNA glycosylase (UDG) superfamily. SMUG1 family.</text>
</comment>
<evidence type="ECO:0000256" key="2">
    <source>
        <dbReference type="ARBA" id="ARBA00022763"/>
    </source>
</evidence>
<dbReference type="InterPro" id="IPR005122">
    <property type="entry name" value="Uracil-DNA_glycosylase-like"/>
</dbReference>
<dbReference type="EMBL" id="DSOV01000041">
    <property type="protein sequence ID" value="HEN42506.1"/>
    <property type="molecule type" value="Genomic_DNA"/>
</dbReference>
<dbReference type="AlphaFoldDB" id="A0A831XLZ5"/>
<dbReference type="GO" id="GO:0003677">
    <property type="term" value="F:DNA binding"/>
    <property type="evidence" value="ECO:0007669"/>
    <property type="project" value="UniProtKB-KW"/>
</dbReference>
<organism evidence="7">
    <name type="scientific">Geobacter metallireducens</name>
    <dbReference type="NCBI Taxonomy" id="28232"/>
    <lineage>
        <taxon>Bacteria</taxon>
        <taxon>Pseudomonadati</taxon>
        <taxon>Thermodesulfobacteriota</taxon>
        <taxon>Desulfuromonadia</taxon>
        <taxon>Geobacterales</taxon>
        <taxon>Geobacteraceae</taxon>
        <taxon>Geobacter</taxon>
    </lineage>
</organism>
<dbReference type="PANTHER" id="PTHR13235">
    <property type="entry name" value="SINGLE-STRAND SELECTIVE MONOFUNCTIONAL URACIL DNA GLYCOSYLASE"/>
    <property type="match status" value="1"/>
</dbReference>
<accession>A0A831XLZ5</accession>
<evidence type="ECO:0000256" key="4">
    <source>
        <dbReference type="ARBA" id="ARBA00023125"/>
    </source>
</evidence>
<dbReference type="InterPro" id="IPR036895">
    <property type="entry name" value="Uracil-DNA_glycosylase-like_sf"/>
</dbReference>
<dbReference type="Gene3D" id="3.40.470.10">
    <property type="entry name" value="Uracil-DNA glycosylase-like domain"/>
    <property type="match status" value="1"/>
</dbReference>
<dbReference type="FunFam" id="3.40.470.10:FF:000005">
    <property type="entry name" value="Single-strand selective monofunctional uracil DNA glycosylase"/>
    <property type="match status" value="1"/>
</dbReference>
<dbReference type="Pfam" id="PF03167">
    <property type="entry name" value="UDG"/>
    <property type="match status" value="1"/>
</dbReference>
<evidence type="ECO:0000259" key="6">
    <source>
        <dbReference type="SMART" id="SM00986"/>
    </source>
</evidence>
<comment type="caution">
    <text evidence="7">The sequence shown here is derived from an EMBL/GenBank/DDBJ whole genome shotgun (WGS) entry which is preliminary data.</text>
</comment>
<evidence type="ECO:0000313" key="7">
    <source>
        <dbReference type="EMBL" id="HEN42506.1"/>
    </source>
</evidence>
<dbReference type="SMART" id="SM00986">
    <property type="entry name" value="UDG"/>
    <property type="match status" value="1"/>
</dbReference>
<dbReference type="SMART" id="SM00987">
    <property type="entry name" value="UreE_C"/>
    <property type="match status" value="1"/>
</dbReference>